<accession>A0AAW0BBK0</accession>
<dbReference type="CDD" id="cd17729">
    <property type="entry name" value="BRCT_CTDP1"/>
    <property type="match status" value="1"/>
</dbReference>
<evidence type="ECO:0000256" key="10">
    <source>
        <dbReference type="ARBA" id="ARBA00048336"/>
    </source>
</evidence>
<dbReference type="Gene3D" id="3.40.50.10190">
    <property type="entry name" value="BRCT domain"/>
    <property type="match status" value="1"/>
</dbReference>
<evidence type="ECO:0000256" key="7">
    <source>
        <dbReference type="ARBA" id="ARBA00023187"/>
    </source>
</evidence>
<dbReference type="InterPro" id="IPR005037">
    <property type="entry name" value="PRP38"/>
</dbReference>
<evidence type="ECO:0000256" key="6">
    <source>
        <dbReference type="ARBA" id="ARBA00022801"/>
    </source>
</evidence>
<dbReference type="GO" id="GO:0008380">
    <property type="term" value="P:RNA splicing"/>
    <property type="evidence" value="ECO:0007669"/>
    <property type="project" value="UniProtKB-KW"/>
</dbReference>
<name>A0AAW0BBK0_9AGAR</name>
<feature type="compositionally biased region" description="Polar residues" evidence="11">
    <location>
        <begin position="960"/>
        <end position="974"/>
    </location>
</feature>
<dbReference type="SMART" id="SM00292">
    <property type="entry name" value="BRCT"/>
    <property type="match status" value="1"/>
</dbReference>
<feature type="region of interest" description="Disordered" evidence="11">
    <location>
        <begin position="430"/>
        <end position="456"/>
    </location>
</feature>
<comment type="catalytic activity">
    <reaction evidence="9">
        <text>O-phospho-L-seryl-[protein] + H2O = L-seryl-[protein] + phosphate</text>
        <dbReference type="Rhea" id="RHEA:20629"/>
        <dbReference type="Rhea" id="RHEA-COMP:9863"/>
        <dbReference type="Rhea" id="RHEA-COMP:11604"/>
        <dbReference type="ChEBI" id="CHEBI:15377"/>
        <dbReference type="ChEBI" id="CHEBI:29999"/>
        <dbReference type="ChEBI" id="CHEBI:43474"/>
        <dbReference type="ChEBI" id="CHEBI:83421"/>
        <dbReference type="EC" id="3.1.3.16"/>
    </reaction>
</comment>
<dbReference type="PANTHER" id="PTHR23081">
    <property type="entry name" value="RNA POLYMERASE II CTD PHOSPHATASE"/>
    <property type="match status" value="1"/>
</dbReference>
<feature type="compositionally biased region" description="Acidic residues" evidence="11">
    <location>
        <begin position="1056"/>
        <end position="1078"/>
    </location>
</feature>
<organism evidence="14 15">
    <name type="scientific">Favolaschia claudopus</name>
    <dbReference type="NCBI Taxonomy" id="2862362"/>
    <lineage>
        <taxon>Eukaryota</taxon>
        <taxon>Fungi</taxon>
        <taxon>Dikarya</taxon>
        <taxon>Basidiomycota</taxon>
        <taxon>Agaricomycotina</taxon>
        <taxon>Agaricomycetes</taxon>
        <taxon>Agaricomycetidae</taxon>
        <taxon>Agaricales</taxon>
        <taxon>Marasmiineae</taxon>
        <taxon>Mycenaceae</taxon>
        <taxon>Favolaschia</taxon>
    </lineage>
</organism>
<gene>
    <name evidence="14" type="ORF">R3P38DRAFT_3316894</name>
</gene>
<dbReference type="PROSITE" id="PS50969">
    <property type="entry name" value="FCP1"/>
    <property type="match status" value="1"/>
</dbReference>
<dbReference type="InterPro" id="IPR036412">
    <property type="entry name" value="HAD-like_sf"/>
</dbReference>
<dbReference type="EMBL" id="JAWWNJ010000035">
    <property type="protein sequence ID" value="KAK7023823.1"/>
    <property type="molecule type" value="Genomic_DNA"/>
</dbReference>
<evidence type="ECO:0000313" key="15">
    <source>
        <dbReference type="Proteomes" id="UP001362999"/>
    </source>
</evidence>
<feature type="domain" description="BRCT" evidence="12">
    <location>
        <begin position="779"/>
        <end position="872"/>
    </location>
</feature>
<dbReference type="GO" id="GO:0008420">
    <property type="term" value="F:RNA polymerase II CTD heptapeptide repeat phosphatase activity"/>
    <property type="evidence" value="ECO:0007669"/>
    <property type="project" value="InterPro"/>
</dbReference>
<dbReference type="CDD" id="cd07521">
    <property type="entry name" value="HAD_FCP1-like"/>
    <property type="match status" value="1"/>
</dbReference>
<evidence type="ECO:0000256" key="8">
    <source>
        <dbReference type="ARBA" id="ARBA00023242"/>
    </source>
</evidence>
<dbReference type="AlphaFoldDB" id="A0AAW0BBK0"/>
<feature type="compositionally biased region" description="Acidic residues" evidence="11">
    <location>
        <begin position="933"/>
        <end position="942"/>
    </location>
</feature>
<evidence type="ECO:0000256" key="4">
    <source>
        <dbReference type="ARBA" id="ARBA00022664"/>
    </source>
</evidence>
<evidence type="ECO:0000256" key="3">
    <source>
        <dbReference type="ARBA" id="ARBA00013081"/>
    </source>
</evidence>
<proteinExistence type="inferred from homology"/>
<evidence type="ECO:0000256" key="9">
    <source>
        <dbReference type="ARBA" id="ARBA00047761"/>
    </source>
</evidence>
<dbReference type="GO" id="GO:0005681">
    <property type="term" value="C:spliceosomal complex"/>
    <property type="evidence" value="ECO:0007669"/>
    <property type="project" value="UniProtKB-KW"/>
</dbReference>
<keyword evidence="7" id="KW-0508">mRNA splicing</keyword>
<dbReference type="InterPro" id="IPR011947">
    <property type="entry name" value="FCP1_euk"/>
</dbReference>
<dbReference type="InterPro" id="IPR039189">
    <property type="entry name" value="Fcp1"/>
</dbReference>
<comment type="caution">
    <text evidence="14">The sequence shown here is derived from an EMBL/GenBank/DDBJ whole genome shotgun (WGS) entry which is preliminary data.</text>
</comment>
<evidence type="ECO:0000313" key="14">
    <source>
        <dbReference type="EMBL" id="KAK7023823.1"/>
    </source>
</evidence>
<evidence type="ECO:0000256" key="11">
    <source>
        <dbReference type="SAM" id="MobiDB-lite"/>
    </source>
</evidence>
<evidence type="ECO:0000256" key="5">
    <source>
        <dbReference type="ARBA" id="ARBA00022728"/>
    </source>
</evidence>
<dbReference type="EC" id="3.1.3.16" evidence="3"/>
<dbReference type="InterPro" id="IPR036420">
    <property type="entry name" value="BRCT_dom_sf"/>
</dbReference>
<dbReference type="Gene3D" id="3.40.50.1000">
    <property type="entry name" value="HAD superfamily/HAD-like"/>
    <property type="match status" value="1"/>
</dbReference>
<dbReference type="Pfam" id="PF03031">
    <property type="entry name" value="NIF"/>
    <property type="match status" value="1"/>
</dbReference>
<keyword evidence="8" id="KW-0539">Nucleus</keyword>
<feature type="region of interest" description="Disordered" evidence="11">
    <location>
        <begin position="933"/>
        <end position="1089"/>
    </location>
</feature>
<protein>
    <recommendedName>
        <fullName evidence="3">protein-serine/threonine phosphatase</fullName>
        <ecNumber evidence="3">3.1.3.16</ecNumber>
    </recommendedName>
</protein>
<dbReference type="InterPro" id="IPR001357">
    <property type="entry name" value="BRCT_dom"/>
</dbReference>
<feature type="region of interest" description="Disordered" evidence="11">
    <location>
        <begin position="879"/>
        <end position="916"/>
    </location>
</feature>
<evidence type="ECO:0000259" key="13">
    <source>
        <dbReference type="PROSITE" id="PS50969"/>
    </source>
</evidence>
<dbReference type="Proteomes" id="UP001362999">
    <property type="component" value="Unassembled WGS sequence"/>
</dbReference>
<dbReference type="Pfam" id="PF12738">
    <property type="entry name" value="PTCB-BRCT"/>
    <property type="match status" value="1"/>
</dbReference>
<feature type="region of interest" description="Disordered" evidence="11">
    <location>
        <begin position="620"/>
        <end position="655"/>
    </location>
</feature>
<feature type="compositionally biased region" description="Basic and acidic residues" evidence="11">
    <location>
        <begin position="943"/>
        <end position="952"/>
    </location>
</feature>
<comment type="similarity">
    <text evidence="2">Belongs to the PRP38 family.</text>
</comment>
<sequence>MANTTVQGALSIHGQNPQFLVETVIRNRIWESQYWKEHCFALTAESIIDKVISLKFIGGVYGGNQRPTDFLCLLLKLLQIQPEKEILVEYMRADEFKYLRALAAFYIRMTFRAVDVYEMLEPLLKDFRKLRYRNMNGYSLTFIDEFVDQLLTEERVCDIILPRLTKRSTLEENGEIGPRQSLGVAALAPNGAEAEDEVRVEGPVVARRPTLARGMYHAAVLDLGRVFVRVVEAYPQTVCRQIECMIRCITKPTEIFLPPSFPYPIKVVSLDAAADTLVQRGTRLLSYSFVHVPAQRDAQPEPRFGTWDSAVDGKVLTWKVQPGDVISQRKAKDRPVLFVLEECKHGMQISGLLLTISDSADSSRAHIQMTHSADGPTVSLEEAQRLEKETAEDLLKARKLSLIVDLDQTIVHATVDPTVGEWRAEGAAWKARRAQKDRPDAQRVGSDGEESEDECNPNWAALEDVGEFRLGPEPFGAPVGKGKHKMLENDGPMYYIKRRPGWEAFLEDMATKYQMHVYTMGTRAYAEKVCALIDPTGKIFGGRLLSRDESGSLTQKSLQRLFPSDTSMVVIIDDRADVWEWSPNLIKVVPYDFFVGIGDINSSFLPKIVPLTPIASAPTDAQKIPPAASSSPPSTDESPVDSSLPKPASPAEETQAELAEKALLLTQSIALEAQVEERPLAKKQEELEVASDESPSTNKDVPPATTGEVQAQPSKKHQRKAALLKNDDNELQRLGKLLDEVHRRFFTAYESRRAELHTQRRNSIKSKPAHDVTLIIPRLRAEVFEGVQILFSSVIPLDTNPEATEIWRMARMFGAKCSTELTHDVTHVVAAKRGTVKVDAARKRGGIKIVWLAWFTDCIALWQRQDETAYLLDDAPTLPASTENPLSTLPASTDEVADEEEWDATASGEGANGEYSFDAINWNDINDEVDAAMNESDDEEDGGDARSERSAMSEDDWTDDASSVQSPSAPSTPTRSKRKRLRSVTPGSEVLNGGHLKDALGSPLAKRKKVAAERTGYSKLKEAITAEEVRSGKPLPAADGSKQVEGRSSRPVSDDGMQEEDEEDGDDEDGDDFNEADDFLARELESEWG</sequence>
<dbReference type="SMART" id="SM00577">
    <property type="entry name" value="CPDc"/>
    <property type="match status" value="1"/>
</dbReference>
<feature type="compositionally biased region" description="Basic and acidic residues" evidence="11">
    <location>
        <begin position="1079"/>
        <end position="1089"/>
    </location>
</feature>
<dbReference type="PROSITE" id="PS50172">
    <property type="entry name" value="BRCT"/>
    <property type="match status" value="1"/>
</dbReference>
<feature type="compositionally biased region" description="Low complexity" evidence="11">
    <location>
        <begin position="625"/>
        <end position="643"/>
    </location>
</feature>
<dbReference type="GO" id="GO:0006397">
    <property type="term" value="P:mRNA processing"/>
    <property type="evidence" value="ECO:0007669"/>
    <property type="project" value="UniProtKB-KW"/>
</dbReference>
<dbReference type="Pfam" id="PF03371">
    <property type="entry name" value="PRP38"/>
    <property type="match status" value="1"/>
</dbReference>
<dbReference type="InterPro" id="IPR004274">
    <property type="entry name" value="FCP1_dom"/>
</dbReference>
<evidence type="ECO:0000259" key="12">
    <source>
        <dbReference type="PROSITE" id="PS50172"/>
    </source>
</evidence>
<comment type="subcellular location">
    <subcellularLocation>
        <location evidence="1">Nucleus</location>
    </subcellularLocation>
</comment>
<dbReference type="PANTHER" id="PTHR23081:SF36">
    <property type="entry name" value="RNA POLYMERASE II SUBUNIT A C-TERMINAL DOMAIN PHOSPHATASE"/>
    <property type="match status" value="1"/>
</dbReference>
<comment type="catalytic activity">
    <reaction evidence="10">
        <text>O-phospho-L-threonyl-[protein] + H2O = L-threonyl-[protein] + phosphate</text>
        <dbReference type="Rhea" id="RHEA:47004"/>
        <dbReference type="Rhea" id="RHEA-COMP:11060"/>
        <dbReference type="Rhea" id="RHEA-COMP:11605"/>
        <dbReference type="ChEBI" id="CHEBI:15377"/>
        <dbReference type="ChEBI" id="CHEBI:30013"/>
        <dbReference type="ChEBI" id="CHEBI:43474"/>
        <dbReference type="ChEBI" id="CHEBI:61977"/>
        <dbReference type="EC" id="3.1.3.16"/>
    </reaction>
</comment>
<reference evidence="14 15" key="1">
    <citation type="journal article" date="2024" name="J Genomics">
        <title>Draft genome sequencing and assembly of Favolaschia claudopus CIRM-BRFM 2984 isolated from oak limbs.</title>
        <authorList>
            <person name="Navarro D."/>
            <person name="Drula E."/>
            <person name="Chaduli D."/>
            <person name="Cazenave R."/>
            <person name="Ahrendt S."/>
            <person name="Wang J."/>
            <person name="Lipzen A."/>
            <person name="Daum C."/>
            <person name="Barry K."/>
            <person name="Grigoriev I.V."/>
            <person name="Favel A."/>
            <person name="Rosso M.N."/>
            <person name="Martin F."/>
        </authorList>
    </citation>
    <scope>NUCLEOTIDE SEQUENCE [LARGE SCALE GENOMIC DNA]</scope>
    <source>
        <strain evidence="14 15">CIRM-BRFM 2984</strain>
    </source>
</reference>
<keyword evidence="5" id="KW-0747">Spliceosome</keyword>
<dbReference type="SUPFAM" id="SSF56784">
    <property type="entry name" value="HAD-like"/>
    <property type="match status" value="1"/>
</dbReference>
<evidence type="ECO:0000256" key="2">
    <source>
        <dbReference type="ARBA" id="ARBA00006164"/>
    </source>
</evidence>
<keyword evidence="15" id="KW-1185">Reference proteome</keyword>
<keyword evidence="6" id="KW-0378">Hydrolase</keyword>
<evidence type="ECO:0000256" key="1">
    <source>
        <dbReference type="ARBA" id="ARBA00004123"/>
    </source>
</evidence>
<keyword evidence="4" id="KW-0507">mRNA processing</keyword>
<feature type="domain" description="FCP1 homology" evidence="13">
    <location>
        <begin position="395"/>
        <end position="611"/>
    </location>
</feature>
<feature type="compositionally biased region" description="Polar residues" evidence="11">
    <location>
        <begin position="879"/>
        <end position="891"/>
    </location>
</feature>
<feature type="region of interest" description="Disordered" evidence="11">
    <location>
        <begin position="685"/>
        <end position="720"/>
    </location>
</feature>
<feature type="compositionally biased region" description="Basic and acidic residues" evidence="11">
    <location>
        <begin position="1019"/>
        <end position="1031"/>
    </location>
</feature>
<dbReference type="NCBIfam" id="TIGR02250">
    <property type="entry name" value="FCP1_euk"/>
    <property type="match status" value="1"/>
</dbReference>
<dbReference type="SUPFAM" id="SSF52113">
    <property type="entry name" value="BRCT domain"/>
    <property type="match status" value="1"/>
</dbReference>
<dbReference type="InterPro" id="IPR023214">
    <property type="entry name" value="HAD_sf"/>
</dbReference>